<keyword evidence="2" id="KW-1185">Reference proteome</keyword>
<comment type="caution">
    <text evidence="1">The sequence shown here is derived from an EMBL/GenBank/DDBJ whole genome shotgun (WGS) entry which is preliminary data.</text>
</comment>
<gene>
    <name evidence="1" type="ORF">N8T08_010715</name>
</gene>
<organism evidence="1 2">
    <name type="scientific">Aspergillus melleus</name>
    <dbReference type="NCBI Taxonomy" id="138277"/>
    <lineage>
        <taxon>Eukaryota</taxon>
        <taxon>Fungi</taxon>
        <taxon>Dikarya</taxon>
        <taxon>Ascomycota</taxon>
        <taxon>Pezizomycotina</taxon>
        <taxon>Eurotiomycetes</taxon>
        <taxon>Eurotiomycetidae</taxon>
        <taxon>Eurotiales</taxon>
        <taxon>Aspergillaceae</taxon>
        <taxon>Aspergillus</taxon>
        <taxon>Aspergillus subgen. Circumdati</taxon>
    </lineage>
</organism>
<protein>
    <submittedName>
        <fullName evidence="1">Uncharacterized protein</fullName>
    </submittedName>
</protein>
<accession>A0ACC3BC89</accession>
<sequence>MSCPTGEYRIHSLNSRSDLLRALERHQDTLKQPWPAFFHGSPTLTTYLPRLIDYTGLLRYQYVMVWQDHTGQETLVAHARSVPFYWPELADFHRRQPQPNITSPSLTEEDGQRVLDTLPDGGYETILSRAVEQFFVRHGLPAMSPPLTHDQARDMAVRRRSETPNALVSMGIVVHPDWRGQGIVGRVVQYMKSVAEKDGLGGLITPLRPAGKALFPTVKMQEYLGWRKEMGPKTVGGSLAFSAPLSTRSMAMLASVGDGDGVCVPFDPALRKHVCLGGRVVKIARNSISVMRDIVAWEGWTRLDLQELVESETDNGEIGLKEGQDYLEICVPGALVPVRYHPKDRRLAYCEPNVWVYHSVTTPS</sequence>
<dbReference type="EMBL" id="JAOPJF010000009">
    <property type="protein sequence ID" value="KAK1148080.1"/>
    <property type="molecule type" value="Genomic_DNA"/>
</dbReference>
<evidence type="ECO:0000313" key="2">
    <source>
        <dbReference type="Proteomes" id="UP001177260"/>
    </source>
</evidence>
<dbReference type="Proteomes" id="UP001177260">
    <property type="component" value="Unassembled WGS sequence"/>
</dbReference>
<proteinExistence type="predicted"/>
<evidence type="ECO:0000313" key="1">
    <source>
        <dbReference type="EMBL" id="KAK1148080.1"/>
    </source>
</evidence>
<reference evidence="1 2" key="1">
    <citation type="journal article" date="2023" name="ACS Omega">
        <title>Identification of the Neoaspergillic Acid Biosynthesis Gene Cluster by Establishing an In Vitro CRISPR-Ribonucleoprotein Genetic System in Aspergillus melleus.</title>
        <authorList>
            <person name="Yuan B."/>
            <person name="Grau M.F."/>
            <person name="Murata R.M."/>
            <person name="Torok T."/>
            <person name="Venkateswaran K."/>
            <person name="Stajich J.E."/>
            <person name="Wang C.C.C."/>
        </authorList>
    </citation>
    <scope>NUCLEOTIDE SEQUENCE [LARGE SCALE GENOMIC DNA]</scope>
    <source>
        <strain evidence="1 2">IMV 1140</strain>
    </source>
</reference>
<name>A0ACC3BC89_9EURO</name>